<reference evidence="2 3" key="1">
    <citation type="submission" date="2020-02" db="EMBL/GenBank/DDBJ databases">
        <authorList>
            <person name="Babadi Z.K."/>
            <person name="Risdian C."/>
            <person name="Ebrahimipour G.H."/>
            <person name="Wink J."/>
        </authorList>
    </citation>
    <scope>NUCLEOTIDE SEQUENCE [LARGE SCALE GENOMIC DNA]</scope>
    <source>
        <strain evidence="2 3">ZKHCc1 1396</strain>
    </source>
</reference>
<dbReference type="Pfam" id="PF09407">
    <property type="entry name" value="AbiEi_1"/>
    <property type="match status" value="1"/>
</dbReference>
<evidence type="ECO:0000313" key="3">
    <source>
        <dbReference type="Proteomes" id="UP001516472"/>
    </source>
</evidence>
<feature type="domain" description="AbiEi antitoxin C-terminal" evidence="1">
    <location>
        <begin position="94"/>
        <end position="238"/>
    </location>
</feature>
<dbReference type="Proteomes" id="UP001516472">
    <property type="component" value="Unassembled WGS sequence"/>
</dbReference>
<evidence type="ECO:0000259" key="1">
    <source>
        <dbReference type="Pfam" id="PF09407"/>
    </source>
</evidence>
<dbReference type="InterPro" id="IPR018547">
    <property type="entry name" value="AbiEi_C"/>
</dbReference>
<gene>
    <name evidence="2" type="ORF">G4177_19650</name>
</gene>
<evidence type="ECO:0000313" key="2">
    <source>
        <dbReference type="EMBL" id="MBE4750386.1"/>
    </source>
</evidence>
<keyword evidence="3" id="KW-1185">Reference proteome</keyword>
<dbReference type="EMBL" id="JAAIYO010000005">
    <property type="protein sequence ID" value="MBE4750386.1"/>
    <property type="molecule type" value="Genomic_DNA"/>
</dbReference>
<proteinExistence type="predicted"/>
<sequence>MAAEQRYVVSVWRARLLLRRATRDTPPESRRWTLAPNTHEETQVLLSRLARMGEFQALKDVPYVYETRAPYARKGMAREDEILMEAQPFAALSHATAMAFHDLTDDFPQDIHLILPSNTRTTLLPPGIKPTEWDEQTTAVGHTPRSLFKKPIHWHRLIAGSSEVGTDEYRPHGYPVRVTTPERTLIDALHHPEWCGGFSQALQAWVHARDTLDLDRLVDTVEAFGVNILRQRAGFIMEELNLHHPVLDEWALLAKRGGSSRLVGGAPFREQFSERWKLSINAPVGLLAEARS</sequence>
<organism evidence="2 3">
    <name type="scientific">Corallococcus soli</name>
    <dbReference type="NCBI Taxonomy" id="2710757"/>
    <lineage>
        <taxon>Bacteria</taxon>
        <taxon>Pseudomonadati</taxon>
        <taxon>Myxococcota</taxon>
        <taxon>Myxococcia</taxon>
        <taxon>Myxococcales</taxon>
        <taxon>Cystobacterineae</taxon>
        <taxon>Myxococcaceae</taxon>
        <taxon>Corallococcus</taxon>
    </lineage>
</organism>
<accession>A0ABR9PR37</accession>
<protein>
    <recommendedName>
        <fullName evidence="1">AbiEi antitoxin C-terminal domain-containing protein</fullName>
    </recommendedName>
</protein>
<comment type="caution">
    <text evidence="2">The sequence shown here is derived from an EMBL/GenBank/DDBJ whole genome shotgun (WGS) entry which is preliminary data.</text>
</comment>
<name>A0ABR9PR37_9BACT</name>